<dbReference type="SUPFAM" id="SSF48726">
    <property type="entry name" value="Immunoglobulin"/>
    <property type="match status" value="1"/>
</dbReference>
<accession>A0A0B7ATP5</accession>
<feature type="domain" description="Fibronectin type-III" evidence="3">
    <location>
        <begin position="109"/>
        <end position="214"/>
    </location>
</feature>
<dbReference type="PROSITE" id="PS50835">
    <property type="entry name" value="IG_LIKE"/>
    <property type="match status" value="1"/>
</dbReference>
<dbReference type="EMBL" id="HACG01037544">
    <property type="protein sequence ID" value="CEK84409.1"/>
    <property type="molecule type" value="Transcribed_RNA"/>
</dbReference>
<dbReference type="AlphaFoldDB" id="A0A0B7ATP5"/>
<name>A0A0B7ATP5_9EUPU</name>
<feature type="domain" description="Ig-like" evidence="2">
    <location>
        <begin position="23"/>
        <end position="91"/>
    </location>
</feature>
<reference evidence="4" key="1">
    <citation type="submission" date="2014-12" db="EMBL/GenBank/DDBJ databases">
        <title>Insight into the proteome of Arion vulgaris.</title>
        <authorList>
            <person name="Aradska J."/>
            <person name="Bulat T."/>
            <person name="Smidak R."/>
            <person name="Sarate P."/>
            <person name="Gangsoo J."/>
            <person name="Sialana F."/>
            <person name="Bilban M."/>
            <person name="Lubec G."/>
        </authorList>
    </citation>
    <scope>NUCLEOTIDE SEQUENCE</scope>
    <source>
        <tissue evidence="4">Skin</tissue>
    </source>
</reference>
<protein>
    <recommendedName>
        <fullName evidence="5">Fibronectin type-III domain-containing protein</fullName>
    </recommendedName>
</protein>
<keyword evidence="1" id="KW-0732">Signal</keyword>
<dbReference type="InterPro" id="IPR036179">
    <property type="entry name" value="Ig-like_dom_sf"/>
</dbReference>
<dbReference type="SUPFAM" id="SSF49265">
    <property type="entry name" value="Fibronectin type III"/>
    <property type="match status" value="1"/>
</dbReference>
<proteinExistence type="predicted"/>
<dbReference type="InterPro" id="IPR007110">
    <property type="entry name" value="Ig-like_dom"/>
</dbReference>
<organism evidence="4">
    <name type="scientific">Arion vulgaris</name>
    <dbReference type="NCBI Taxonomy" id="1028688"/>
    <lineage>
        <taxon>Eukaryota</taxon>
        <taxon>Metazoa</taxon>
        <taxon>Spiralia</taxon>
        <taxon>Lophotrochozoa</taxon>
        <taxon>Mollusca</taxon>
        <taxon>Gastropoda</taxon>
        <taxon>Heterobranchia</taxon>
        <taxon>Euthyneura</taxon>
        <taxon>Panpulmonata</taxon>
        <taxon>Eupulmonata</taxon>
        <taxon>Stylommatophora</taxon>
        <taxon>Helicina</taxon>
        <taxon>Arionoidea</taxon>
        <taxon>Arionidae</taxon>
        <taxon>Arion</taxon>
    </lineage>
</organism>
<evidence type="ECO:0000259" key="3">
    <source>
        <dbReference type="PROSITE" id="PS50853"/>
    </source>
</evidence>
<gene>
    <name evidence="4" type="primary">ORF142561</name>
</gene>
<evidence type="ECO:0008006" key="5">
    <source>
        <dbReference type="Google" id="ProtNLM"/>
    </source>
</evidence>
<feature type="signal peptide" evidence="1">
    <location>
        <begin position="1"/>
        <end position="21"/>
    </location>
</feature>
<dbReference type="InterPro" id="IPR003961">
    <property type="entry name" value="FN3_dom"/>
</dbReference>
<dbReference type="Gene3D" id="2.60.40.10">
    <property type="entry name" value="Immunoglobulins"/>
    <property type="match status" value="2"/>
</dbReference>
<dbReference type="CDD" id="cd00063">
    <property type="entry name" value="FN3"/>
    <property type="match status" value="1"/>
</dbReference>
<evidence type="ECO:0000259" key="2">
    <source>
        <dbReference type="PROSITE" id="PS50835"/>
    </source>
</evidence>
<feature type="chain" id="PRO_5002113161" description="Fibronectin type-III domain-containing protein" evidence="1">
    <location>
        <begin position="22"/>
        <end position="262"/>
    </location>
</feature>
<evidence type="ECO:0000313" key="4">
    <source>
        <dbReference type="EMBL" id="CEK84409.1"/>
    </source>
</evidence>
<feature type="non-terminal residue" evidence="4">
    <location>
        <position position="262"/>
    </location>
</feature>
<dbReference type="InterPro" id="IPR036116">
    <property type="entry name" value="FN3_sf"/>
</dbReference>
<dbReference type="InterPro" id="IPR013783">
    <property type="entry name" value="Ig-like_fold"/>
</dbReference>
<sequence length="262" mass="29237">MDFFIDRCLYLLLLFICSSEGTPKTPNIFYAITSSTIELPCTAGASGDQLRWYAEHEGKSLKSRRSSYRDNDLYVEVIKNVQLSDAGIFICSDGLETSATELVVIEHSQVQNTRAEISGRDEIKVTWKAPANSPELVTGYNVYVKEIAKTGKEVKFVVNSVNPDGVEEFPLTDFFPGSIYDIQVTPLYKNGIVDLDETVEGPRSAKTRITAPKFEPTSWKLNVEPSVNSTILVTWQTPKEELSRGVKGYIVYYQALGKKDAP</sequence>
<evidence type="ECO:0000256" key="1">
    <source>
        <dbReference type="SAM" id="SignalP"/>
    </source>
</evidence>
<dbReference type="Pfam" id="PF00041">
    <property type="entry name" value="fn3"/>
    <property type="match status" value="1"/>
</dbReference>
<dbReference type="PROSITE" id="PS50853">
    <property type="entry name" value="FN3"/>
    <property type="match status" value="1"/>
</dbReference>